<evidence type="ECO:0000256" key="1">
    <source>
        <dbReference type="ARBA" id="ARBA00023002"/>
    </source>
</evidence>
<feature type="domain" description="FAD-binding" evidence="2">
    <location>
        <begin position="2"/>
        <end position="362"/>
    </location>
</feature>
<dbReference type="OrthoDB" id="4246007at2"/>
<dbReference type="GO" id="GO:0071949">
    <property type="term" value="F:FAD binding"/>
    <property type="evidence" value="ECO:0007669"/>
    <property type="project" value="InterPro"/>
</dbReference>
<dbReference type="EMBL" id="RZGZ01000001">
    <property type="protein sequence ID" value="RUR03296.1"/>
    <property type="molecule type" value="Genomic_DNA"/>
</dbReference>
<dbReference type="RefSeq" id="WP_127046544.1">
    <property type="nucleotide sequence ID" value="NZ_RZGZ01000001.1"/>
</dbReference>
<accession>A0A3S0Y2M6</accession>
<dbReference type="InterPro" id="IPR036188">
    <property type="entry name" value="FAD/NAD-bd_sf"/>
</dbReference>
<dbReference type="Pfam" id="PF01494">
    <property type="entry name" value="FAD_binding_3"/>
    <property type="match status" value="1"/>
</dbReference>
<dbReference type="PANTHER" id="PTHR43476:SF3">
    <property type="entry name" value="FAD-BINDING MONOOXYGENASE"/>
    <property type="match status" value="1"/>
</dbReference>
<dbReference type="PRINTS" id="PR00420">
    <property type="entry name" value="RNGMNOXGNASE"/>
</dbReference>
<keyword evidence="1" id="KW-0560">Oxidoreductase</keyword>
<protein>
    <submittedName>
        <fullName evidence="3">FAD-dependent monooxygenase</fullName>
    </submittedName>
</protein>
<dbReference type="InterPro" id="IPR002938">
    <property type="entry name" value="FAD-bd"/>
</dbReference>
<reference evidence="3 4" key="1">
    <citation type="submission" date="2018-12" db="EMBL/GenBank/DDBJ databases">
        <authorList>
            <person name="Li F."/>
        </authorList>
    </citation>
    <scope>NUCLEOTIDE SEQUENCE [LARGE SCALE GENOMIC DNA]</scope>
    <source>
        <strain evidence="3 4">EGI 6500705</strain>
    </source>
</reference>
<dbReference type="Gene3D" id="3.50.50.60">
    <property type="entry name" value="FAD/NAD(P)-binding domain"/>
    <property type="match status" value="1"/>
</dbReference>
<dbReference type="Proteomes" id="UP000274909">
    <property type="component" value="Unassembled WGS sequence"/>
</dbReference>
<proteinExistence type="predicted"/>
<evidence type="ECO:0000313" key="3">
    <source>
        <dbReference type="EMBL" id="RUR03296.1"/>
    </source>
</evidence>
<dbReference type="SUPFAM" id="SSF51905">
    <property type="entry name" value="FAD/NAD(P)-binding domain"/>
    <property type="match status" value="1"/>
</dbReference>
<keyword evidence="3" id="KW-0503">Monooxygenase</keyword>
<organism evidence="3 4">
    <name type="scientific">Labedella endophytica</name>
    <dbReference type="NCBI Taxonomy" id="1523160"/>
    <lineage>
        <taxon>Bacteria</taxon>
        <taxon>Bacillati</taxon>
        <taxon>Actinomycetota</taxon>
        <taxon>Actinomycetes</taxon>
        <taxon>Micrococcales</taxon>
        <taxon>Microbacteriaceae</taxon>
        <taxon>Labedella</taxon>
    </lineage>
</organism>
<gene>
    <name evidence="3" type="ORF">ELQ94_01730</name>
</gene>
<keyword evidence="4" id="KW-1185">Reference proteome</keyword>
<name>A0A3S0Y2M6_9MICO</name>
<dbReference type="GO" id="GO:0008688">
    <property type="term" value="F:3-(3-hydroxyphenyl)propionate hydroxylase activity"/>
    <property type="evidence" value="ECO:0007669"/>
    <property type="project" value="TreeGrafter"/>
</dbReference>
<dbReference type="GO" id="GO:0019622">
    <property type="term" value="P:3-(3-hydroxy)phenylpropionate catabolic process"/>
    <property type="evidence" value="ECO:0007669"/>
    <property type="project" value="TreeGrafter"/>
</dbReference>
<comment type="caution">
    <text evidence="3">The sequence shown here is derived from an EMBL/GenBank/DDBJ whole genome shotgun (WGS) entry which is preliminary data.</text>
</comment>
<sequence length="410" mass="42583">MSDVLVIGAGAVGLYAASAFATAGLDVELWDKRDEPGESDRPPLSRAIGIHPPALHALDAIGAADAIIDEAVPVRRAHARVTLAIGADARTRDVGSVSFAGVSSRFPFVATLPQHRTHAILADAIRRLDPSSGARAVSVSYGMEVVGIAPDVRGVTVRGVPTGSTADEAGARQVRPRFVVIAEGGGSMSRRRLGVSTADRTYRDTYLMGDAADTTGDGPDAVVTLTPDGVVESFPLPGGVRRFVAHTPALLEGAGADTLERLVHARTGHRLDPASVSMLSAFGVRRRIAEHFAVGSRIAIVGDAAHEISPIGGQGMNLGWLDVAELVPVVTELLRGSPAGSTASLAEWGVRRRRIAVAAARQAEANMLVSAAGTPVDLRVRSLALRAALRGRGGARLARVYAMGGDANRS</sequence>
<evidence type="ECO:0000259" key="2">
    <source>
        <dbReference type="Pfam" id="PF01494"/>
    </source>
</evidence>
<dbReference type="Gene3D" id="3.30.70.2450">
    <property type="match status" value="1"/>
</dbReference>
<dbReference type="AlphaFoldDB" id="A0A3S0Y2M6"/>
<evidence type="ECO:0000313" key="4">
    <source>
        <dbReference type="Proteomes" id="UP000274909"/>
    </source>
</evidence>
<dbReference type="PANTHER" id="PTHR43476">
    <property type="entry name" value="3-(3-HYDROXY-PHENYL)PROPIONATE/3-HYDROXYCINNAMIC ACID HYDROXYLASE"/>
    <property type="match status" value="1"/>
</dbReference>
<dbReference type="InterPro" id="IPR050631">
    <property type="entry name" value="PheA/TfdB_FAD_monoxygenase"/>
</dbReference>